<dbReference type="Proteomes" id="UP000016922">
    <property type="component" value="Unassembled WGS sequence"/>
</dbReference>
<feature type="domain" description="Carboxylesterase type B" evidence="4">
    <location>
        <begin position="35"/>
        <end position="517"/>
    </location>
</feature>
<dbReference type="InterPro" id="IPR019819">
    <property type="entry name" value="Carboxylesterase_B_CS"/>
</dbReference>
<reference evidence="5 6" key="1">
    <citation type="journal article" date="2013" name="BMC Genomics">
        <title>Genomics-driven discovery of the pneumocandin biosynthetic gene cluster in the fungus Glarea lozoyensis.</title>
        <authorList>
            <person name="Chen L."/>
            <person name="Yue Q."/>
            <person name="Zhang X."/>
            <person name="Xiang M."/>
            <person name="Wang C."/>
            <person name="Li S."/>
            <person name="Che Y."/>
            <person name="Ortiz-Lopez F.J."/>
            <person name="Bills G.F."/>
            <person name="Liu X."/>
            <person name="An Z."/>
        </authorList>
    </citation>
    <scope>NUCLEOTIDE SEQUENCE [LARGE SCALE GENOMIC DNA]</scope>
    <source>
        <strain evidence="6">ATCC 20868 / MF5171</strain>
    </source>
</reference>
<dbReference type="InterPro" id="IPR002018">
    <property type="entry name" value="CarbesteraseB"/>
</dbReference>
<dbReference type="SUPFAM" id="SSF53474">
    <property type="entry name" value="alpha/beta-Hydrolases"/>
    <property type="match status" value="1"/>
</dbReference>
<keyword evidence="3" id="KW-0732">Signal</keyword>
<evidence type="ECO:0000259" key="4">
    <source>
        <dbReference type="Pfam" id="PF00135"/>
    </source>
</evidence>
<dbReference type="ESTHER" id="glal2-s3cv25">
    <property type="family name" value="Fungal_carboxylesterase_lipase"/>
</dbReference>
<comment type="similarity">
    <text evidence="1 3">Belongs to the type-B carboxylesterase/lipase family.</text>
</comment>
<organism evidence="5 6">
    <name type="scientific">Glarea lozoyensis (strain ATCC 20868 / MF5171)</name>
    <dbReference type="NCBI Taxonomy" id="1116229"/>
    <lineage>
        <taxon>Eukaryota</taxon>
        <taxon>Fungi</taxon>
        <taxon>Dikarya</taxon>
        <taxon>Ascomycota</taxon>
        <taxon>Pezizomycotina</taxon>
        <taxon>Leotiomycetes</taxon>
        <taxon>Helotiales</taxon>
        <taxon>Helotiaceae</taxon>
        <taxon>Glarea</taxon>
    </lineage>
</organism>
<dbReference type="Pfam" id="PF00135">
    <property type="entry name" value="COesterase"/>
    <property type="match status" value="1"/>
</dbReference>
<dbReference type="KEGG" id="glz:GLAREA_09925"/>
<dbReference type="eggNOG" id="KOG4389">
    <property type="taxonomic scope" value="Eukaryota"/>
</dbReference>
<name>S3CV25_GLAL2</name>
<evidence type="ECO:0000256" key="1">
    <source>
        <dbReference type="ARBA" id="ARBA00005964"/>
    </source>
</evidence>
<dbReference type="GO" id="GO:0016787">
    <property type="term" value="F:hydrolase activity"/>
    <property type="evidence" value="ECO:0007669"/>
    <property type="project" value="UniProtKB-KW"/>
</dbReference>
<dbReference type="OMA" id="GYPSQLI"/>
<keyword evidence="2 3" id="KW-0378">Hydrolase</keyword>
<dbReference type="PROSITE" id="PS00941">
    <property type="entry name" value="CARBOXYLESTERASE_B_2"/>
    <property type="match status" value="1"/>
</dbReference>
<dbReference type="AlphaFoldDB" id="S3CV25"/>
<dbReference type="InterPro" id="IPR019826">
    <property type="entry name" value="Carboxylesterase_B_AS"/>
</dbReference>
<dbReference type="InterPro" id="IPR050309">
    <property type="entry name" value="Type-B_Carboxylest/Lipase"/>
</dbReference>
<dbReference type="EMBL" id="KE145368">
    <property type="protein sequence ID" value="EPE28804.1"/>
    <property type="molecule type" value="Genomic_DNA"/>
</dbReference>
<gene>
    <name evidence="5" type="ORF">GLAREA_09925</name>
</gene>
<dbReference type="InterPro" id="IPR029058">
    <property type="entry name" value="AB_hydrolase_fold"/>
</dbReference>
<dbReference type="GeneID" id="19468972"/>
<dbReference type="EC" id="3.1.1.-" evidence="3"/>
<accession>S3CV25</accession>
<sequence>MVDLKRLNCFVLLASLLPLASALSINTTSPAATVLNGTYIGKTVQEWQQDQFLGIPYAQPPIGSLRFAWPRSINTSFSEPRNATQYGYSCYQYGTTFSLSEDCLTLNVIRPAGTKESDRLPVLVWVYGGGLTGGSTADQQYNVSGIAKVGQDIGKPVIVVSINYRLGVWGFLPTPQVLAEGSSNAGFLDQRLAFRWIKENIASFGGNPSHITIWGESAGAQSIGLHLHSYAGRNDNLFHAAILESGGPVGAALNPLSFYTAPVENLTRTTNCFTSTDQLSCLRSLSSETLFKAQVTQIWNPIVDGDFLTDYPSNLAAQGKFIRIPLINGANTDEGTSFGVTGMNTEKDIFNSLLTFRKSAAYAIGPASARKLLELYPNEGPQPPYNVPETTVFPKNGLQWRRDCAIAGDIVMIAQRRKMCEQYTHGRQKVWSYRFDTPLWNADVTHGARHFVNVVFSFQNISGALGPIPKFESYGKLSRDIGRAYISFANDYDPNTSRGNESTLPFWPRYDQGPTNMVLNSNGSFVESDTWRKEGIAYINGMGRELNA</sequence>
<dbReference type="PANTHER" id="PTHR11559">
    <property type="entry name" value="CARBOXYLESTERASE"/>
    <property type="match status" value="1"/>
</dbReference>
<keyword evidence="6" id="KW-1185">Reference proteome</keyword>
<protein>
    <recommendedName>
        <fullName evidence="3">Carboxylic ester hydrolase</fullName>
        <ecNumber evidence="3">3.1.1.-</ecNumber>
    </recommendedName>
</protein>
<dbReference type="OrthoDB" id="408631at2759"/>
<evidence type="ECO:0000256" key="3">
    <source>
        <dbReference type="RuleBase" id="RU361235"/>
    </source>
</evidence>
<dbReference type="Gene3D" id="3.40.50.1820">
    <property type="entry name" value="alpha/beta hydrolase"/>
    <property type="match status" value="1"/>
</dbReference>
<evidence type="ECO:0000313" key="6">
    <source>
        <dbReference type="Proteomes" id="UP000016922"/>
    </source>
</evidence>
<feature type="signal peptide" evidence="3">
    <location>
        <begin position="1"/>
        <end position="22"/>
    </location>
</feature>
<proteinExistence type="inferred from homology"/>
<dbReference type="HOGENOM" id="CLU_006586_10_6_1"/>
<evidence type="ECO:0000313" key="5">
    <source>
        <dbReference type="EMBL" id="EPE28804.1"/>
    </source>
</evidence>
<dbReference type="PROSITE" id="PS00122">
    <property type="entry name" value="CARBOXYLESTERASE_B_1"/>
    <property type="match status" value="1"/>
</dbReference>
<dbReference type="RefSeq" id="XP_008084712.1">
    <property type="nucleotide sequence ID" value="XM_008086521.1"/>
</dbReference>
<feature type="chain" id="PRO_5005146292" description="Carboxylic ester hydrolase" evidence="3">
    <location>
        <begin position="23"/>
        <end position="548"/>
    </location>
</feature>
<evidence type="ECO:0000256" key="2">
    <source>
        <dbReference type="ARBA" id="ARBA00022801"/>
    </source>
</evidence>